<proteinExistence type="predicted"/>
<dbReference type="SUPFAM" id="SSF56281">
    <property type="entry name" value="Metallo-hydrolase/oxidoreductase"/>
    <property type="match status" value="1"/>
</dbReference>
<dbReference type="OrthoDB" id="9800940at2"/>
<dbReference type="InterPro" id="IPR036866">
    <property type="entry name" value="RibonucZ/Hydroxyglut_hydro"/>
</dbReference>
<dbReference type="RefSeq" id="WP_038567488.1">
    <property type="nucleotide sequence ID" value="NZ_CAKZHM010000169.1"/>
</dbReference>
<dbReference type="PANTHER" id="PTHR46018">
    <property type="entry name" value="ZINC PHOSPHODIESTERASE ELAC PROTEIN 1"/>
    <property type="match status" value="1"/>
</dbReference>
<dbReference type="HOGENOM" id="CLU_031317_3_0_11"/>
<dbReference type="eggNOG" id="COG1234">
    <property type="taxonomic scope" value="Bacteria"/>
</dbReference>
<dbReference type="EMBL" id="CP008889">
    <property type="protein sequence ID" value="AIF40438.1"/>
    <property type="molecule type" value="Genomic_DNA"/>
</dbReference>
<dbReference type="SMART" id="SM00849">
    <property type="entry name" value="Lactamase_B"/>
    <property type="match status" value="1"/>
</dbReference>
<feature type="domain" description="Metallo-beta-lactamase" evidence="1">
    <location>
        <begin position="18"/>
        <end position="200"/>
    </location>
</feature>
<dbReference type="Pfam" id="PF12706">
    <property type="entry name" value="Lactamase_B_2"/>
    <property type="match status" value="1"/>
</dbReference>
<dbReference type="GO" id="GO:0042781">
    <property type="term" value="F:3'-tRNA processing endoribonuclease activity"/>
    <property type="evidence" value="ECO:0007669"/>
    <property type="project" value="TreeGrafter"/>
</dbReference>
<dbReference type="PANTHER" id="PTHR46018:SF4">
    <property type="entry name" value="METALLO-HYDROLASE YHFI-RELATED"/>
    <property type="match status" value="1"/>
</dbReference>
<organism evidence="2 3">
    <name type="scientific">Dermacoccus nishinomiyaensis</name>
    <dbReference type="NCBI Taxonomy" id="1274"/>
    <lineage>
        <taxon>Bacteria</taxon>
        <taxon>Bacillati</taxon>
        <taxon>Actinomycetota</taxon>
        <taxon>Actinomycetes</taxon>
        <taxon>Micrococcales</taxon>
        <taxon>Dermacoccaceae</taxon>
        <taxon>Dermacoccus</taxon>
    </lineage>
</organism>
<dbReference type="InterPro" id="IPR001279">
    <property type="entry name" value="Metallo-B-lactamas"/>
</dbReference>
<sequence length="255" mass="27844">MKLTIIGCSGSYPGPESPASCYLVEAEADGRRTSVLLDFGNGSLGALQRYREVDEIDAVVISHLHPDHCLDLCSYYVVRNYDPLGRFDAKLPVHAPAGARERLTRAYAVDKPEDLGTAFDFVDLVDRQTFEIGPLRITPHLVNHPVEAYGLRVEADGAVLAYTGDTDACPGLVELERDADLVLTDSAFVDGRDDEMRGVHLSGSRAAQTAKDAGAKRLMLTHIPTWTPVEDCLRDARTVWEGDVEVAVAGETYEL</sequence>
<evidence type="ECO:0000313" key="3">
    <source>
        <dbReference type="Proteomes" id="UP000027986"/>
    </source>
</evidence>
<reference evidence="2 3" key="1">
    <citation type="submission" date="2014-07" db="EMBL/GenBank/DDBJ databases">
        <title>Genome Sequencing of Dermacoccus nishinomiyaensis.</title>
        <authorList>
            <person name="Hong K.W."/>
            <person name="Chan K.G."/>
        </authorList>
    </citation>
    <scope>NUCLEOTIDE SEQUENCE [LARGE SCALE GENOMIC DNA]</scope>
    <source>
        <strain evidence="2 3">M25</strain>
    </source>
</reference>
<dbReference type="AlphaFoldDB" id="A0A075JK26"/>
<evidence type="ECO:0000259" key="1">
    <source>
        <dbReference type="SMART" id="SM00849"/>
    </source>
</evidence>
<evidence type="ECO:0000313" key="2">
    <source>
        <dbReference type="EMBL" id="AIF40438.1"/>
    </source>
</evidence>
<protein>
    <submittedName>
        <fullName evidence="2">Metal-dependent hydrolase</fullName>
    </submittedName>
</protein>
<name>A0A075JK26_9MICO</name>
<gene>
    <name evidence="2" type="ORF">HX89_05170</name>
</gene>
<dbReference type="Proteomes" id="UP000027986">
    <property type="component" value="Chromosome"/>
</dbReference>
<dbReference type="CDD" id="cd07716">
    <property type="entry name" value="RNaseZ_short-form-like_MBL-fold"/>
    <property type="match status" value="1"/>
</dbReference>
<dbReference type="Gene3D" id="3.60.15.10">
    <property type="entry name" value="Ribonuclease Z/Hydroxyacylglutathione hydrolase-like"/>
    <property type="match status" value="1"/>
</dbReference>
<dbReference type="KEGG" id="dni:HX89_05170"/>
<keyword evidence="3" id="KW-1185">Reference proteome</keyword>
<keyword evidence="2" id="KW-0378">Hydrolase</keyword>
<dbReference type="GeneID" id="41840577"/>
<accession>A0A075JK26</accession>